<evidence type="ECO:0000259" key="8">
    <source>
        <dbReference type="PROSITE" id="PS50850"/>
    </source>
</evidence>
<dbReference type="Pfam" id="PF07690">
    <property type="entry name" value="MFS_1"/>
    <property type="match status" value="1"/>
</dbReference>
<name>A0A6G9ZFN8_9NOCA</name>
<feature type="domain" description="Major facilitator superfamily (MFS) profile" evidence="8">
    <location>
        <begin position="59"/>
        <end position="526"/>
    </location>
</feature>
<comment type="subcellular location">
    <subcellularLocation>
        <location evidence="1">Cell membrane</location>
        <topology evidence="1">Multi-pass membrane protein</topology>
    </subcellularLocation>
</comment>
<dbReference type="GO" id="GO:0005886">
    <property type="term" value="C:plasma membrane"/>
    <property type="evidence" value="ECO:0007669"/>
    <property type="project" value="UniProtKB-SubCell"/>
</dbReference>
<feature type="transmembrane region" description="Helical" evidence="7">
    <location>
        <begin position="211"/>
        <end position="233"/>
    </location>
</feature>
<dbReference type="InterPro" id="IPR020846">
    <property type="entry name" value="MFS_dom"/>
</dbReference>
<keyword evidence="3" id="KW-1003">Cell membrane</keyword>
<protein>
    <submittedName>
        <fullName evidence="9">MFS transporter</fullName>
    </submittedName>
</protein>
<feature type="transmembrane region" description="Helical" evidence="7">
    <location>
        <begin position="150"/>
        <end position="171"/>
    </location>
</feature>
<dbReference type="SUPFAM" id="SSF103473">
    <property type="entry name" value="MFS general substrate transporter"/>
    <property type="match status" value="1"/>
</dbReference>
<evidence type="ECO:0000256" key="6">
    <source>
        <dbReference type="ARBA" id="ARBA00023136"/>
    </source>
</evidence>
<feature type="transmembrane region" description="Helical" evidence="7">
    <location>
        <begin position="245"/>
        <end position="262"/>
    </location>
</feature>
<gene>
    <name evidence="9" type="ORF">F6W96_17245</name>
</gene>
<evidence type="ECO:0000256" key="5">
    <source>
        <dbReference type="ARBA" id="ARBA00022989"/>
    </source>
</evidence>
<keyword evidence="4 7" id="KW-0812">Transmembrane</keyword>
<evidence type="ECO:0000256" key="1">
    <source>
        <dbReference type="ARBA" id="ARBA00004651"/>
    </source>
</evidence>
<feature type="transmembrane region" description="Helical" evidence="7">
    <location>
        <begin position="125"/>
        <end position="144"/>
    </location>
</feature>
<feature type="transmembrane region" description="Helical" evidence="7">
    <location>
        <begin position="345"/>
        <end position="365"/>
    </location>
</feature>
<feature type="transmembrane region" description="Helical" evidence="7">
    <location>
        <begin position="402"/>
        <end position="428"/>
    </location>
</feature>
<evidence type="ECO:0000256" key="7">
    <source>
        <dbReference type="SAM" id="Phobius"/>
    </source>
</evidence>
<feature type="transmembrane region" description="Helical" evidence="7">
    <location>
        <begin position="377"/>
        <end position="396"/>
    </location>
</feature>
<feature type="transmembrane region" description="Helical" evidence="7">
    <location>
        <begin position="274"/>
        <end position="291"/>
    </location>
</feature>
<dbReference type="PROSITE" id="PS50850">
    <property type="entry name" value="MFS"/>
    <property type="match status" value="1"/>
</dbReference>
<evidence type="ECO:0000256" key="4">
    <source>
        <dbReference type="ARBA" id="ARBA00022692"/>
    </source>
</evidence>
<dbReference type="InterPro" id="IPR011701">
    <property type="entry name" value="MFS"/>
</dbReference>
<keyword evidence="5 7" id="KW-1133">Transmembrane helix</keyword>
<feature type="transmembrane region" description="Helical" evidence="7">
    <location>
        <begin position="501"/>
        <end position="521"/>
    </location>
</feature>
<evidence type="ECO:0000256" key="2">
    <source>
        <dbReference type="ARBA" id="ARBA00022448"/>
    </source>
</evidence>
<dbReference type="InterPro" id="IPR036259">
    <property type="entry name" value="MFS_trans_sf"/>
</dbReference>
<evidence type="ECO:0000256" key="3">
    <source>
        <dbReference type="ARBA" id="ARBA00022475"/>
    </source>
</evidence>
<feature type="transmembrane region" description="Helical" evidence="7">
    <location>
        <begin position="55"/>
        <end position="80"/>
    </location>
</feature>
<accession>A0A6G9ZFN8</accession>
<dbReference type="Gene3D" id="1.20.1250.20">
    <property type="entry name" value="MFS general substrate transporter like domains"/>
    <property type="match status" value="1"/>
</dbReference>
<feature type="transmembrane region" description="Helical" evidence="7">
    <location>
        <begin position="92"/>
        <end position="113"/>
    </location>
</feature>
<dbReference type="AlphaFoldDB" id="A0A6G9ZFN8"/>
<evidence type="ECO:0000313" key="9">
    <source>
        <dbReference type="EMBL" id="QIS24260.1"/>
    </source>
</evidence>
<feature type="transmembrane region" description="Helical" evidence="7">
    <location>
        <begin position="183"/>
        <end position="205"/>
    </location>
</feature>
<dbReference type="PANTHER" id="PTHR42718:SF47">
    <property type="entry name" value="METHYL VIOLOGEN RESISTANCE PROTEIN SMVA"/>
    <property type="match status" value="1"/>
</dbReference>
<proteinExistence type="predicted"/>
<keyword evidence="6 7" id="KW-0472">Membrane</keyword>
<keyword evidence="2" id="KW-0813">Transport</keyword>
<dbReference type="GO" id="GO:0022857">
    <property type="term" value="F:transmembrane transporter activity"/>
    <property type="evidence" value="ECO:0007669"/>
    <property type="project" value="InterPro"/>
</dbReference>
<feature type="transmembrane region" description="Helical" evidence="7">
    <location>
        <begin position="449"/>
        <end position="466"/>
    </location>
</feature>
<dbReference type="CDD" id="cd17321">
    <property type="entry name" value="MFS_MMR_MDR_like"/>
    <property type="match status" value="1"/>
</dbReference>
<reference evidence="9 10" key="1">
    <citation type="journal article" date="2019" name="ACS Chem. Biol.">
        <title>Identification and Mobilization of a Cryptic Antibiotic Biosynthesis Gene Locus from a Human-Pathogenic Nocardia Isolate.</title>
        <authorList>
            <person name="Herisse M."/>
            <person name="Ishida K."/>
            <person name="Porter J.L."/>
            <person name="Howden B."/>
            <person name="Hertweck C."/>
            <person name="Stinear T.P."/>
            <person name="Pidot S.J."/>
        </authorList>
    </citation>
    <scope>NUCLEOTIDE SEQUENCE [LARGE SCALE GENOMIC DNA]</scope>
    <source>
        <strain evidence="9 10">AUSMDU00012715</strain>
    </source>
</reference>
<feature type="transmembrane region" description="Helical" evidence="7">
    <location>
        <begin position="311"/>
        <end position="333"/>
    </location>
</feature>
<sequence length="549" mass="56505">MAARVSFGSVIDNSLSFSRPDAYAVPDLPAYVVRTAWKRIGDDRHRYPHTRDPRAAWLGLAVLILPVLLVSMDMSVLFLAMPTLTAELDPSAAQQLWILDIYGFMIAGLLITMGNLGDRIGRRNILLVGATVFGLASVLAAFAPSAGVLIAARALMGMGGATLLPSSLALISSLFPDPRVRGTAIGVWTAFFAGGSAVGPVIGGLLLHNFWWGSVFLINIPVLVILLALGPFVLPEHRSTGRGPLDLLSVAMSIGGILPLVYAVKQAAAEGFDALVLAAGVVGIVVLVLFVRRQRQLADPLLDLKLFRRGYFSIAIGSSTIGMMSLAGMSYLTSIYLQSVAGRDALAAALLSIPAAAVVFVFSMSGARIARRLGTRASFVLALSAAAVGNLMILGIGVDAGIAWYVAGSTVSGIGYGIVFTMVSEVAVSSVPAERAGSAVGISETSFELGNALGLSLLGSLAALVFRSGGDFAATLGETVVRAGGDAALAHSARASFVTGMHVAVSVGAGLLVLMAVAVLVGARSRGQGTAGAADHVRGVKPVSTDSIV</sequence>
<evidence type="ECO:0000313" key="10">
    <source>
        <dbReference type="Proteomes" id="UP000500953"/>
    </source>
</evidence>
<dbReference type="Proteomes" id="UP000500953">
    <property type="component" value="Chromosome"/>
</dbReference>
<dbReference type="EMBL" id="CP046173">
    <property type="protein sequence ID" value="QIS24260.1"/>
    <property type="molecule type" value="Genomic_DNA"/>
</dbReference>
<dbReference type="PANTHER" id="PTHR42718">
    <property type="entry name" value="MAJOR FACILITATOR SUPERFAMILY MULTIDRUG TRANSPORTER MFSC"/>
    <property type="match status" value="1"/>
</dbReference>
<dbReference type="Gene3D" id="1.20.1720.10">
    <property type="entry name" value="Multidrug resistance protein D"/>
    <property type="match status" value="1"/>
</dbReference>
<dbReference type="PRINTS" id="PR01036">
    <property type="entry name" value="TCRTETB"/>
</dbReference>
<organism evidence="9 10">
    <name type="scientific">Nocardia terpenica</name>
    <dbReference type="NCBI Taxonomy" id="455432"/>
    <lineage>
        <taxon>Bacteria</taxon>
        <taxon>Bacillati</taxon>
        <taxon>Actinomycetota</taxon>
        <taxon>Actinomycetes</taxon>
        <taxon>Mycobacteriales</taxon>
        <taxon>Nocardiaceae</taxon>
        <taxon>Nocardia</taxon>
    </lineage>
</organism>